<feature type="transmembrane region" description="Helical" evidence="1">
    <location>
        <begin position="24"/>
        <end position="45"/>
    </location>
</feature>
<evidence type="ECO:0000313" key="2">
    <source>
        <dbReference type="EMBL" id="CAG6683257.1"/>
    </source>
</evidence>
<protein>
    <submittedName>
        <fullName evidence="2">Uncharacterized protein</fullName>
    </submittedName>
</protein>
<keyword evidence="1" id="KW-0472">Membrane</keyword>
<evidence type="ECO:0000256" key="1">
    <source>
        <dbReference type="SAM" id="Phobius"/>
    </source>
</evidence>
<dbReference type="AlphaFoldDB" id="A0A8D8TC17"/>
<keyword evidence="1" id="KW-1133">Transmembrane helix</keyword>
<organism evidence="2">
    <name type="scientific">Cacopsylla melanoneura</name>
    <dbReference type="NCBI Taxonomy" id="428564"/>
    <lineage>
        <taxon>Eukaryota</taxon>
        <taxon>Metazoa</taxon>
        <taxon>Ecdysozoa</taxon>
        <taxon>Arthropoda</taxon>
        <taxon>Hexapoda</taxon>
        <taxon>Insecta</taxon>
        <taxon>Pterygota</taxon>
        <taxon>Neoptera</taxon>
        <taxon>Paraneoptera</taxon>
        <taxon>Hemiptera</taxon>
        <taxon>Sternorrhyncha</taxon>
        <taxon>Psylloidea</taxon>
        <taxon>Psyllidae</taxon>
        <taxon>Psyllinae</taxon>
        <taxon>Cacopsylla</taxon>
    </lineage>
</organism>
<sequence>MLPQLPALPPDFPLKHSSSSRIRGSYLIIMLGFLLLPHLAMLLRIPFRYNKPSPRQPNNCNNFRNNPIIIIISRSTPPSPHNPRVISPHRLVISEFRPIISNKRRQGFWIQTKRRTWRSWNSSPRLSNRGESNWVSHKVTLVSLWANSTATISPRRPSHGSRPSIFLSRICAS</sequence>
<dbReference type="EMBL" id="HBUF01262358">
    <property type="protein sequence ID" value="CAG6683257.1"/>
    <property type="molecule type" value="Transcribed_RNA"/>
</dbReference>
<proteinExistence type="predicted"/>
<reference evidence="2" key="1">
    <citation type="submission" date="2021-05" db="EMBL/GenBank/DDBJ databases">
        <authorList>
            <person name="Alioto T."/>
            <person name="Alioto T."/>
            <person name="Gomez Garrido J."/>
        </authorList>
    </citation>
    <scope>NUCLEOTIDE SEQUENCE</scope>
</reference>
<accession>A0A8D8TC17</accession>
<keyword evidence="1" id="KW-0812">Transmembrane</keyword>
<name>A0A8D8TC17_9HEMI</name>